<proteinExistence type="predicted"/>
<reference evidence="1 2" key="1">
    <citation type="submission" date="2020-07" db="EMBL/GenBank/DDBJ databases">
        <authorList>
            <person name="Zhuang K."/>
            <person name="Ran Y."/>
        </authorList>
    </citation>
    <scope>NUCLEOTIDE SEQUENCE [LARGE SCALE GENOMIC DNA]</scope>
    <source>
        <strain evidence="1 2">WCH-YHL-001</strain>
    </source>
</reference>
<dbReference type="KEGG" id="nhu:H0264_23530"/>
<dbReference type="RefSeq" id="WP_181579551.1">
    <property type="nucleotide sequence ID" value="NZ_CP059399.1"/>
</dbReference>
<name>A0A7D6ZHV7_9NOCA</name>
<protein>
    <submittedName>
        <fullName evidence="1">Uncharacterized protein</fullName>
    </submittedName>
</protein>
<dbReference type="EMBL" id="CP059399">
    <property type="protein sequence ID" value="QLY28343.1"/>
    <property type="molecule type" value="Genomic_DNA"/>
</dbReference>
<keyword evidence="2" id="KW-1185">Reference proteome</keyword>
<evidence type="ECO:0000313" key="2">
    <source>
        <dbReference type="Proteomes" id="UP000515512"/>
    </source>
</evidence>
<dbReference type="Proteomes" id="UP000515512">
    <property type="component" value="Chromosome"/>
</dbReference>
<organism evidence="1 2">
    <name type="scientific">Nocardia huaxiensis</name>
    <dbReference type="NCBI Taxonomy" id="2755382"/>
    <lineage>
        <taxon>Bacteria</taxon>
        <taxon>Bacillati</taxon>
        <taxon>Actinomycetota</taxon>
        <taxon>Actinomycetes</taxon>
        <taxon>Mycobacteriales</taxon>
        <taxon>Nocardiaceae</taxon>
        <taxon>Nocardia</taxon>
    </lineage>
</organism>
<evidence type="ECO:0000313" key="1">
    <source>
        <dbReference type="EMBL" id="QLY28343.1"/>
    </source>
</evidence>
<dbReference type="AlphaFoldDB" id="A0A7D6ZHV7"/>
<accession>A0A7D6ZHV7</accession>
<sequence>MPLHLPEPPADVPGAVTRRLHAFADSGKFSTRALEATPRNRLELSTPHEVFTMGLDDLAANAGLDRARPVGWRYLVTDGSQIIASAETVQAPDGSQEVAQFTEGPFGVGTDKAVKTLRKLPQLEKKGYELRLLRIPALYLMALWLHSPAEDLLAPLEPSPIGKEGKPVPAADFLAELSELARNTTAPPA</sequence>
<gene>
    <name evidence="1" type="ORF">H0264_23530</name>
</gene>